<evidence type="ECO:0000259" key="2">
    <source>
        <dbReference type="Pfam" id="PF01052"/>
    </source>
</evidence>
<dbReference type="RefSeq" id="WP_245941425.1">
    <property type="nucleotide sequence ID" value="NZ_QKZS01000007.1"/>
</dbReference>
<keyword evidence="3" id="KW-0969">Cilium</keyword>
<name>A0A2W7RF22_9RHOB</name>
<keyword evidence="3" id="KW-0282">Flagellum</keyword>
<dbReference type="AlphaFoldDB" id="A0A2W7RF22"/>
<organism evidence="3 4">
    <name type="scientific">Cereibacter changlensis</name>
    <dbReference type="NCBI Taxonomy" id="402884"/>
    <lineage>
        <taxon>Bacteria</taxon>
        <taxon>Pseudomonadati</taxon>
        <taxon>Pseudomonadota</taxon>
        <taxon>Alphaproteobacteria</taxon>
        <taxon>Rhodobacterales</taxon>
        <taxon>Paracoccaceae</taxon>
        <taxon>Cereibacter</taxon>
    </lineage>
</organism>
<feature type="region of interest" description="Disordered" evidence="1">
    <location>
        <begin position="299"/>
        <end position="330"/>
    </location>
</feature>
<dbReference type="InterPro" id="IPR001543">
    <property type="entry name" value="FliN-like_C"/>
</dbReference>
<proteinExistence type="predicted"/>
<evidence type="ECO:0000313" key="4">
    <source>
        <dbReference type="Proteomes" id="UP000249538"/>
    </source>
</evidence>
<evidence type="ECO:0000256" key="1">
    <source>
        <dbReference type="SAM" id="MobiDB-lite"/>
    </source>
</evidence>
<reference evidence="3 4" key="1">
    <citation type="submission" date="2018-06" db="EMBL/GenBank/DDBJ databases">
        <title>Genomic Encyclopedia of Archaeal and Bacterial Type Strains, Phase II (KMG-II): from individual species to whole genera.</title>
        <authorList>
            <person name="Goeker M."/>
        </authorList>
    </citation>
    <scope>NUCLEOTIDE SEQUENCE [LARGE SCALE GENOMIC DNA]</scope>
    <source>
        <strain evidence="3 4">DSM 18774</strain>
    </source>
</reference>
<dbReference type="Pfam" id="PF01052">
    <property type="entry name" value="FliMN_C"/>
    <property type="match status" value="1"/>
</dbReference>
<evidence type="ECO:0000313" key="3">
    <source>
        <dbReference type="EMBL" id="PZX52829.1"/>
    </source>
</evidence>
<dbReference type="InterPro" id="IPR036429">
    <property type="entry name" value="SpoA-like_sf"/>
</dbReference>
<accession>A0A2W7RF22</accession>
<dbReference type="Proteomes" id="UP000249538">
    <property type="component" value="Unassembled WGS sequence"/>
</dbReference>
<dbReference type="Gene3D" id="2.30.330.10">
    <property type="entry name" value="SpoA-like"/>
    <property type="match status" value="1"/>
</dbReference>
<protein>
    <submittedName>
        <fullName evidence="3">Flagellar motor switch protein FliM</fullName>
    </submittedName>
</protein>
<sequence>MIRRKIEASTKPADEGLAGAERGLRMALARAARDCFTLDLEVARLGCDRRSLAELLELPPELSLIAVLEGPREALGLIVLSPPVLAAMIEVQTIGKVAASPPLSRKPTRTDAAMVAGFIDRALEMLEDDLAADPDLIWAGGFRYASFLDDPRPLGLLLEDCAYRVLRAELVLALGAKTGGLLLVLPAEGRGERPAGAVDLHDPAEERAFSAALEAQVMAADCVLEGVLHRVSLPLAAVMALEPGSLLPLPMAALERIGLEGSDGRRLAEGRLGQNRGMRAVRLAPPPVAAAALEAAPLAEIELPDPDPDEAMEEEEAPAISFDFDAMDGD</sequence>
<dbReference type="EMBL" id="QKZS01000007">
    <property type="protein sequence ID" value="PZX52829.1"/>
    <property type="molecule type" value="Genomic_DNA"/>
</dbReference>
<gene>
    <name evidence="3" type="ORF">LX76_02460</name>
</gene>
<comment type="caution">
    <text evidence="3">The sequence shown here is derived from an EMBL/GenBank/DDBJ whole genome shotgun (WGS) entry which is preliminary data.</text>
</comment>
<feature type="compositionally biased region" description="Acidic residues" evidence="1">
    <location>
        <begin position="302"/>
        <end position="317"/>
    </location>
</feature>
<keyword evidence="3" id="KW-0966">Cell projection</keyword>
<feature type="domain" description="Flagellar motor switch protein FliN-like C-terminal" evidence="2">
    <location>
        <begin position="216"/>
        <end position="283"/>
    </location>
</feature>